<dbReference type="AlphaFoldDB" id="M5U0G5"/>
<dbReference type="GO" id="GO:0008199">
    <property type="term" value="F:ferric iron binding"/>
    <property type="evidence" value="ECO:0007669"/>
    <property type="project" value="InterPro"/>
</dbReference>
<proteinExistence type="inferred from homology"/>
<evidence type="ECO:0000256" key="3">
    <source>
        <dbReference type="ARBA" id="ARBA00023002"/>
    </source>
</evidence>
<dbReference type="Proteomes" id="UP000011885">
    <property type="component" value="Unassembled WGS sequence"/>
</dbReference>
<dbReference type="PANTHER" id="PTHR33711:SF9">
    <property type="entry name" value="PROTOCATECHUATE 3,4-DIOXYGENASE ALPHA CHAIN"/>
    <property type="match status" value="1"/>
</dbReference>
<dbReference type="InterPro" id="IPR050770">
    <property type="entry name" value="Intradiol_RC_Dioxygenase"/>
</dbReference>
<dbReference type="PATRIC" id="fig|1263870.3.peg.3820"/>
<comment type="similarity">
    <text evidence="1">Belongs to the intradiol ring-cleavage dioxygenase family.</text>
</comment>
<reference evidence="5 6" key="1">
    <citation type="journal article" date="2013" name="Mar. Genomics">
        <title>Expression of sulfatases in Rhodopirellula baltica and the diversity of sulfatases in the genus Rhodopirellula.</title>
        <authorList>
            <person name="Wegner C.E."/>
            <person name="Richter-Heitmann T."/>
            <person name="Klindworth A."/>
            <person name="Klockow C."/>
            <person name="Richter M."/>
            <person name="Achstetter T."/>
            <person name="Glockner F.O."/>
            <person name="Harder J."/>
        </authorList>
    </citation>
    <scope>NUCLEOTIDE SEQUENCE [LARGE SCALE GENOMIC DNA]</scope>
    <source>
        <strain evidence="5 6">SM41</strain>
    </source>
</reference>
<evidence type="ECO:0000259" key="4">
    <source>
        <dbReference type="Pfam" id="PF00775"/>
    </source>
</evidence>
<dbReference type="SUPFAM" id="SSF49482">
    <property type="entry name" value="Aromatic compound dioxygenase"/>
    <property type="match status" value="1"/>
</dbReference>
<dbReference type="InterPro" id="IPR039387">
    <property type="entry name" value="3_4-PCD"/>
</dbReference>
<dbReference type="CDD" id="cd03459">
    <property type="entry name" value="3_4-PCD"/>
    <property type="match status" value="1"/>
</dbReference>
<protein>
    <submittedName>
        <fullName evidence="5">Intradiol ring-cleavage dioxygenase</fullName>
        <ecNumber evidence="5">1.13.11.-</ecNumber>
    </submittedName>
</protein>
<evidence type="ECO:0000313" key="5">
    <source>
        <dbReference type="EMBL" id="EMI54962.1"/>
    </source>
</evidence>
<feature type="domain" description="Intradiol ring-cleavage dioxygenases" evidence="4">
    <location>
        <begin position="55"/>
        <end position="197"/>
    </location>
</feature>
<accession>M5U0G5</accession>
<dbReference type="EC" id="1.13.11.-" evidence="5"/>
<dbReference type="EMBL" id="ANOH01000240">
    <property type="protein sequence ID" value="EMI54962.1"/>
    <property type="molecule type" value="Genomic_DNA"/>
</dbReference>
<evidence type="ECO:0000313" key="6">
    <source>
        <dbReference type="Proteomes" id="UP000011885"/>
    </source>
</evidence>
<evidence type="ECO:0000256" key="1">
    <source>
        <dbReference type="ARBA" id="ARBA00007825"/>
    </source>
</evidence>
<keyword evidence="6" id="KW-1185">Reference proteome</keyword>
<keyword evidence="3 5" id="KW-0560">Oxidoreductase</keyword>
<dbReference type="InterPro" id="IPR000627">
    <property type="entry name" value="Intradiol_dOase_C"/>
</dbReference>
<dbReference type="InterPro" id="IPR015889">
    <property type="entry name" value="Intradiol_dOase_core"/>
</dbReference>
<organism evidence="5 6">
    <name type="scientific">Rhodopirellula sallentina SM41</name>
    <dbReference type="NCBI Taxonomy" id="1263870"/>
    <lineage>
        <taxon>Bacteria</taxon>
        <taxon>Pseudomonadati</taxon>
        <taxon>Planctomycetota</taxon>
        <taxon>Planctomycetia</taxon>
        <taxon>Pirellulales</taxon>
        <taxon>Pirellulaceae</taxon>
        <taxon>Rhodopirellula</taxon>
    </lineage>
</organism>
<sequence>MGGWIAVCLERIGIMLLRSKSVSRRLAMTAGGAVFFSTRGAFADQLLEPTPRLTEGPFYPDRLPLDQDNDLIVIGDRTTPAVGEITHLTGRVLTPAGSTLRGATVEIWQCDANAVYLHSKDSDRKKSQQDQNFQGYGKFETASDGGYRFRTIKPVPYPGRPAPHIHIKVSQNGREILTTQLLIRGHDGNPRDGVFRQVREKQQRDLLLGDFRKLEESKLTKAGIPEWSCHFDIILGQTPADAQEG</sequence>
<gene>
    <name evidence="5" type="ORF">RSSM_03597</name>
</gene>
<keyword evidence="2 5" id="KW-0223">Dioxygenase</keyword>
<evidence type="ECO:0000256" key="2">
    <source>
        <dbReference type="ARBA" id="ARBA00022964"/>
    </source>
</evidence>
<dbReference type="GO" id="GO:0018578">
    <property type="term" value="F:protocatechuate 3,4-dioxygenase activity"/>
    <property type="evidence" value="ECO:0007669"/>
    <property type="project" value="InterPro"/>
</dbReference>
<dbReference type="Gene3D" id="2.60.130.10">
    <property type="entry name" value="Aromatic compound dioxygenase"/>
    <property type="match status" value="1"/>
</dbReference>
<comment type="caution">
    <text evidence="5">The sequence shown here is derived from an EMBL/GenBank/DDBJ whole genome shotgun (WGS) entry which is preliminary data.</text>
</comment>
<name>M5U0G5_9BACT</name>
<dbReference type="Pfam" id="PF00775">
    <property type="entry name" value="Dioxygenase_C"/>
    <property type="match status" value="1"/>
</dbReference>
<dbReference type="PANTHER" id="PTHR33711">
    <property type="entry name" value="DIOXYGENASE, PUTATIVE (AFU_ORTHOLOGUE AFUA_2G02910)-RELATED"/>
    <property type="match status" value="1"/>
</dbReference>